<evidence type="ECO:0000259" key="2">
    <source>
        <dbReference type="Pfam" id="PF19266"/>
    </source>
</evidence>
<feature type="domain" description="Contractile injection system tube protein N-terminal" evidence="2">
    <location>
        <begin position="18"/>
        <end position="152"/>
    </location>
</feature>
<protein>
    <recommendedName>
        <fullName evidence="2">Contractile injection system tube protein N-terminal domain-containing protein</fullName>
    </recommendedName>
</protein>
<feature type="region of interest" description="Disordered" evidence="1">
    <location>
        <begin position="372"/>
        <end position="398"/>
    </location>
</feature>
<accession>A0ABU3N6U7</accession>
<name>A0ABU3N6U7_9SPHN</name>
<evidence type="ECO:0000313" key="3">
    <source>
        <dbReference type="EMBL" id="MDT8760257.1"/>
    </source>
</evidence>
<dbReference type="InterPro" id="IPR045361">
    <property type="entry name" value="CIS_tube_prot_N"/>
</dbReference>
<comment type="caution">
    <text evidence="3">The sequence shown here is derived from an EMBL/GenBank/DDBJ whole genome shotgun (WGS) entry which is preliminary data.</text>
</comment>
<evidence type="ECO:0000256" key="1">
    <source>
        <dbReference type="SAM" id="MobiDB-lite"/>
    </source>
</evidence>
<feature type="compositionally biased region" description="Low complexity" evidence="1">
    <location>
        <begin position="372"/>
        <end position="395"/>
    </location>
</feature>
<dbReference type="Pfam" id="PF19266">
    <property type="entry name" value="CIS_tube"/>
    <property type="match status" value="1"/>
</dbReference>
<dbReference type="EMBL" id="JALMLT010000004">
    <property type="protein sequence ID" value="MDT8760257.1"/>
    <property type="molecule type" value="Genomic_DNA"/>
</dbReference>
<gene>
    <name evidence="3" type="ORF">MZO42_16270</name>
</gene>
<organism evidence="3">
    <name type="scientific">Sphingomonas psychrotolerans</name>
    <dbReference type="NCBI Taxonomy" id="1327635"/>
    <lineage>
        <taxon>Bacteria</taxon>
        <taxon>Pseudomonadati</taxon>
        <taxon>Pseudomonadota</taxon>
        <taxon>Alphaproteobacteria</taxon>
        <taxon>Sphingomonadales</taxon>
        <taxon>Sphingomonadaceae</taxon>
        <taxon>Sphingomonas</taxon>
    </lineage>
</organism>
<reference evidence="3" key="1">
    <citation type="submission" date="2022-04" db="EMBL/GenBank/DDBJ databases">
        <title>Tomato heritable bacteria conferring resistance against bacterial wilt.</title>
        <authorList>
            <person name="Yin J."/>
        </authorList>
    </citation>
    <scope>NUCLEOTIDE SEQUENCE</scope>
    <source>
        <strain evidence="3">Cra20</strain>
    </source>
</reference>
<proteinExistence type="predicted"/>
<sequence length="466" mass="45505">MSDTPAANAAYFTGPGSDTHINVQFNPASLRVTLTNQFGEDPPEQHARATTAKLDVELIFDTTENGIDVRDKVKELRGFATAIPATTGKGKPKPANSGATKDEANLSLPKITFHWGTASYTGIIESLTETLDYWSSDGVPLRATIQLSIKGDGKAFFDYKSKAASYFSASDPAFAPPDVIVLPAEPKFASLTAAATRAGDPKAGRALAAFNGVENMRAGGGATAMAGASANLSAAAGFSMSGGVSAGASIGFGMGASAGLSASAGIGGSVGVGMAAGAGGGIGGGAGFSAGAGFGASAGAGFSASGGFSAGASASAGFGAGASFGMGSSMGGTGMSMSGSGGFGGASDGGGGFFSSTTTSVTGFDGVTRTDTSSSFTGFDGTTRSSSSSTTSFGGSSAGVRADEGAFAGLGMSKTTSWGASYQPERLLPPPPPMVTSSSSFDVTGRLVGGGAVVAESYTSRSVTFF</sequence>